<evidence type="ECO:0000313" key="11">
    <source>
        <dbReference type="EMBL" id="SFH17931.1"/>
    </source>
</evidence>
<keyword evidence="5 9" id="KW-0812">Transmembrane</keyword>
<evidence type="ECO:0000256" key="5">
    <source>
        <dbReference type="ARBA" id="ARBA00022692"/>
    </source>
</evidence>
<evidence type="ECO:0000313" key="12">
    <source>
        <dbReference type="Proteomes" id="UP000183635"/>
    </source>
</evidence>
<dbReference type="PANTHER" id="PTHR30576">
    <property type="entry name" value="COLANIC BIOSYNTHESIS UDP-GLUCOSE LIPID CARRIER TRANSFERASE"/>
    <property type="match status" value="1"/>
</dbReference>
<dbReference type="RefSeq" id="WP_074966132.1">
    <property type="nucleotide sequence ID" value="NZ_CBCRYP010000001.1"/>
</dbReference>
<evidence type="ECO:0000256" key="9">
    <source>
        <dbReference type="SAM" id="Phobius"/>
    </source>
</evidence>
<dbReference type="InterPro" id="IPR003362">
    <property type="entry name" value="Bact_transf"/>
</dbReference>
<dbReference type="GO" id="GO:0016780">
    <property type="term" value="F:phosphotransferase activity, for other substituted phosphate groups"/>
    <property type="evidence" value="ECO:0007669"/>
    <property type="project" value="TreeGrafter"/>
</dbReference>
<evidence type="ECO:0000256" key="4">
    <source>
        <dbReference type="ARBA" id="ARBA00022679"/>
    </source>
</evidence>
<dbReference type="GO" id="GO:0005886">
    <property type="term" value="C:plasma membrane"/>
    <property type="evidence" value="ECO:0007669"/>
    <property type="project" value="UniProtKB-SubCell"/>
</dbReference>
<gene>
    <name evidence="11" type="ORF">SAMN04488021_102157</name>
</gene>
<dbReference type="Pfam" id="PF02397">
    <property type="entry name" value="Bac_transf"/>
    <property type="match status" value="1"/>
</dbReference>
<proteinExistence type="inferred from homology"/>
<dbReference type="PANTHER" id="PTHR30576:SF4">
    <property type="entry name" value="UNDECAPRENYL-PHOSPHATE GALACTOSE PHOSPHOTRANSFERASE"/>
    <property type="match status" value="1"/>
</dbReference>
<name>A0A1I2Y0T1_9RHOB</name>
<evidence type="ECO:0000256" key="6">
    <source>
        <dbReference type="ARBA" id="ARBA00022989"/>
    </source>
</evidence>
<dbReference type="AlphaFoldDB" id="A0A1I2Y0T1"/>
<reference evidence="11 12" key="1">
    <citation type="submission" date="2016-10" db="EMBL/GenBank/DDBJ databases">
        <authorList>
            <person name="de Groot N.N."/>
        </authorList>
    </citation>
    <scope>NUCLEOTIDE SEQUENCE [LARGE SCALE GENOMIC DNA]</scope>
    <source>
        <strain evidence="11 12">DSM 8537</strain>
    </source>
</reference>
<keyword evidence="3" id="KW-1003">Cell membrane</keyword>
<evidence type="ECO:0000259" key="10">
    <source>
        <dbReference type="Pfam" id="PF02397"/>
    </source>
</evidence>
<dbReference type="EMBL" id="FOPU01000002">
    <property type="protein sequence ID" value="SFH17931.1"/>
    <property type="molecule type" value="Genomic_DNA"/>
</dbReference>
<evidence type="ECO:0000256" key="2">
    <source>
        <dbReference type="ARBA" id="ARBA00006464"/>
    </source>
</evidence>
<dbReference type="STRING" id="34004.SAMN04488021_102157"/>
<evidence type="ECO:0000256" key="8">
    <source>
        <dbReference type="ARBA" id="ARBA00023169"/>
    </source>
</evidence>
<keyword evidence="4 11" id="KW-0808">Transferase</keyword>
<keyword evidence="8" id="KW-0270">Exopolysaccharide synthesis</keyword>
<feature type="transmembrane region" description="Helical" evidence="9">
    <location>
        <begin position="45"/>
        <end position="68"/>
    </location>
</feature>
<sequence>MRHSSDFDIESIDSVLQSPATGTSIGEPTGISSFYARFLKRPMDILAVLLAAPIVLPLVLLLALVILWHGEKPFYTQLRVGRSGRSFRLWKLRTMVEDADLRLTEYLAGNPEARAEWDSTQKLKNDPRITKTGHFLRKTSLDELPQLWNVFRGDMSIVGPRPMMLEQAQLYPGADYYHLRPGVTGLWQISDRNDSTFAARATFDARYAADLSLTGDVTIVAKTVGVVLRCTGY</sequence>
<dbReference type="Proteomes" id="UP000183635">
    <property type="component" value="Unassembled WGS sequence"/>
</dbReference>
<evidence type="ECO:0000256" key="7">
    <source>
        <dbReference type="ARBA" id="ARBA00023136"/>
    </source>
</evidence>
<comment type="similarity">
    <text evidence="2">Belongs to the bacterial sugar transferase family.</text>
</comment>
<keyword evidence="7 9" id="KW-0472">Membrane</keyword>
<keyword evidence="6 9" id="KW-1133">Transmembrane helix</keyword>
<dbReference type="GO" id="GO:0000271">
    <property type="term" value="P:polysaccharide biosynthetic process"/>
    <property type="evidence" value="ECO:0007669"/>
    <property type="project" value="UniProtKB-KW"/>
</dbReference>
<evidence type="ECO:0000256" key="3">
    <source>
        <dbReference type="ARBA" id="ARBA00022475"/>
    </source>
</evidence>
<organism evidence="11 12">
    <name type="scientific">Paracoccus aminovorans</name>
    <dbReference type="NCBI Taxonomy" id="34004"/>
    <lineage>
        <taxon>Bacteria</taxon>
        <taxon>Pseudomonadati</taxon>
        <taxon>Pseudomonadota</taxon>
        <taxon>Alphaproteobacteria</taxon>
        <taxon>Rhodobacterales</taxon>
        <taxon>Paracoccaceae</taxon>
        <taxon>Paracoccus</taxon>
    </lineage>
</organism>
<dbReference type="OrthoDB" id="9808602at2"/>
<feature type="domain" description="Bacterial sugar transferase" evidence="10">
    <location>
        <begin position="40"/>
        <end position="228"/>
    </location>
</feature>
<accession>A0A1I2Y0T1</accession>
<protein>
    <submittedName>
        <fullName evidence="11">Sugar transferase involved in LPS biosynthesis (Colanic, teichoic acid)</fullName>
    </submittedName>
</protein>
<comment type="subcellular location">
    <subcellularLocation>
        <location evidence="1">Cell membrane</location>
    </subcellularLocation>
</comment>
<keyword evidence="12" id="KW-1185">Reference proteome</keyword>
<evidence type="ECO:0000256" key="1">
    <source>
        <dbReference type="ARBA" id="ARBA00004236"/>
    </source>
</evidence>